<name>A0A395XN00_9FIRM</name>
<dbReference type="RefSeq" id="WP_119196233.1">
    <property type="nucleotide sequence ID" value="NZ_AP031430.1"/>
</dbReference>
<dbReference type="PIRSF" id="PIRSF037984">
    <property type="entry name" value="Met_synth_TM0269_prd"/>
    <property type="match status" value="1"/>
</dbReference>
<dbReference type="SUPFAM" id="SSF56507">
    <property type="entry name" value="Methionine synthase activation domain-like"/>
    <property type="match status" value="1"/>
</dbReference>
<dbReference type="Proteomes" id="UP000266376">
    <property type="component" value="Unassembled WGS sequence"/>
</dbReference>
<dbReference type="EMBL" id="QSAJ01000022">
    <property type="protein sequence ID" value="RGW52441.1"/>
    <property type="molecule type" value="Genomic_DNA"/>
</dbReference>
<organism evidence="1 3">
    <name type="scientific">Dorea formicigenerans</name>
    <dbReference type="NCBI Taxonomy" id="39486"/>
    <lineage>
        <taxon>Bacteria</taxon>
        <taxon>Bacillati</taxon>
        <taxon>Bacillota</taxon>
        <taxon>Clostridia</taxon>
        <taxon>Lachnospirales</taxon>
        <taxon>Lachnospiraceae</taxon>
        <taxon>Dorea</taxon>
    </lineage>
</organism>
<dbReference type="Proteomes" id="UP000284962">
    <property type="component" value="Unassembled WGS sequence"/>
</dbReference>
<evidence type="ECO:0000313" key="2">
    <source>
        <dbReference type="EMBL" id="RHA01083.1"/>
    </source>
</evidence>
<proteinExistence type="predicted"/>
<dbReference type="Gene3D" id="3.40.109.40">
    <property type="match status" value="1"/>
</dbReference>
<evidence type="ECO:0000313" key="4">
    <source>
        <dbReference type="Proteomes" id="UP000284962"/>
    </source>
</evidence>
<evidence type="ECO:0000313" key="3">
    <source>
        <dbReference type="Proteomes" id="UP000266376"/>
    </source>
</evidence>
<reference evidence="3 4" key="1">
    <citation type="submission" date="2018-08" db="EMBL/GenBank/DDBJ databases">
        <title>A genome reference for cultivated species of the human gut microbiota.</title>
        <authorList>
            <person name="Zou Y."/>
            <person name="Xue W."/>
            <person name="Luo G."/>
        </authorList>
    </citation>
    <scope>NUCLEOTIDE SEQUENCE [LARGE SCALE GENOMIC DNA]</scope>
    <source>
        <strain evidence="1 3">AF12-11</strain>
        <strain evidence="2 4">AM46-16</strain>
    </source>
</reference>
<evidence type="ECO:0000313" key="1">
    <source>
        <dbReference type="EMBL" id="RGW52441.1"/>
    </source>
</evidence>
<dbReference type="EMBL" id="QSEW01000003">
    <property type="protein sequence ID" value="RHA01083.1"/>
    <property type="molecule type" value="Genomic_DNA"/>
</dbReference>
<dbReference type="InterPro" id="IPR017342">
    <property type="entry name" value="S-AdoMet-dep_Met_synth_prd"/>
</dbReference>
<dbReference type="AlphaFoldDB" id="A0A395XN00"/>
<comment type="caution">
    <text evidence="1">The sequence shown here is derived from an EMBL/GenBank/DDBJ whole genome shotgun (WGS) entry which is preliminary data.</text>
</comment>
<accession>A0A395XN00</accession>
<dbReference type="GO" id="GO:0008705">
    <property type="term" value="F:methionine synthase activity"/>
    <property type="evidence" value="ECO:0007669"/>
    <property type="project" value="InterPro"/>
</dbReference>
<gene>
    <name evidence="2" type="ORF">DW957_03410</name>
    <name evidence="1" type="ORF">DWV67_09760</name>
</gene>
<sequence>MDKRTLEAVRYLGYGKHAVDDQTLALIQDSFEDLERVAKRRIVYRIFELKVSDEEHLNIEGLEITSRNLAKNMKGCTQVVMLGATLGVEVDMLMKRYSLTEMSRTVVLQACAAAMLEEYLNNWQKSLKEEMTSQGYFLRPRFSPGYGDFSILHQKDILGMLDCAKKIGLTMTESSMLTPTKSVTAVIGLGREEVHCHEEGCESCSKKDCIYRRN</sequence>
<protein>
    <submittedName>
        <fullName evidence="1">Vitamin B12 dependent methionine synthase activation subunit</fullName>
    </submittedName>
</protein>
<dbReference type="InterPro" id="IPR037010">
    <property type="entry name" value="VitB12-dep_Met_synth_activ_sf"/>
</dbReference>